<keyword evidence="8" id="KW-0413">Isomerase</keyword>
<dbReference type="NCBIfam" id="TIGR04121">
    <property type="entry name" value="DEXH_lig_assoc"/>
    <property type="match status" value="1"/>
</dbReference>
<dbReference type="InterPro" id="IPR052511">
    <property type="entry name" value="ATP-dep_Helicase"/>
</dbReference>
<dbReference type="PIRSF" id="PIRSF037307">
    <property type="entry name" value="Lhr-like_helic_prd"/>
    <property type="match status" value="1"/>
</dbReference>
<dbReference type="InterPro" id="IPR001650">
    <property type="entry name" value="Helicase_C-like"/>
</dbReference>
<evidence type="ECO:0000259" key="10">
    <source>
        <dbReference type="PROSITE" id="PS51192"/>
    </source>
</evidence>
<dbReference type="InterPro" id="IPR045628">
    <property type="entry name" value="Lhr_WH_dom"/>
</dbReference>
<evidence type="ECO:0000256" key="4">
    <source>
        <dbReference type="ARBA" id="ARBA00022806"/>
    </source>
</evidence>
<dbReference type="InterPro" id="IPR026362">
    <property type="entry name" value="DEXH_lig_assoc"/>
</dbReference>
<evidence type="ECO:0000256" key="9">
    <source>
        <dbReference type="ARBA" id="ARBA00093467"/>
    </source>
</evidence>
<keyword evidence="12" id="KW-0436">Ligase</keyword>
<dbReference type="SMART" id="SM00490">
    <property type="entry name" value="HELICc"/>
    <property type="match status" value="1"/>
</dbReference>
<dbReference type="Proteomes" id="UP001484239">
    <property type="component" value="Unassembled WGS sequence"/>
</dbReference>
<dbReference type="InterPro" id="IPR027417">
    <property type="entry name" value="P-loop_NTPase"/>
</dbReference>
<keyword evidence="2" id="KW-0227">DNA damage</keyword>
<dbReference type="CDD" id="cd18796">
    <property type="entry name" value="SF2_C_LHR"/>
    <property type="match status" value="1"/>
</dbReference>
<dbReference type="Pfam" id="PF00271">
    <property type="entry name" value="Helicase_C"/>
    <property type="match status" value="1"/>
</dbReference>
<dbReference type="Pfam" id="PF00270">
    <property type="entry name" value="DEAD"/>
    <property type="match status" value="1"/>
</dbReference>
<feature type="domain" description="Helicase ATP-binding" evidence="10">
    <location>
        <begin position="27"/>
        <end position="192"/>
    </location>
</feature>
<evidence type="ECO:0000256" key="1">
    <source>
        <dbReference type="ARBA" id="ARBA00022741"/>
    </source>
</evidence>
<keyword evidence="13" id="KW-1185">Reference proteome</keyword>
<evidence type="ECO:0000256" key="3">
    <source>
        <dbReference type="ARBA" id="ARBA00022801"/>
    </source>
</evidence>
<dbReference type="PROSITE" id="PS51192">
    <property type="entry name" value="HELICASE_ATP_BIND_1"/>
    <property type="match status" value="1"/>
</dbReference>
<accession>A0ABU9E850</accession>
<reference evidence="12 13" key="1">
    <citation type="submission" date="2024-02" db="EMBL/GenBank/DDBJ databases">
        <title>A novel Gemmatimonadota bacterium.</title>
        <authorList>
            <person name="Du Z.-J."/>
            <person name="Ye Y.-Q."/>
        </authorList>
    </citation>
    <scope>NUCLEOTIDE SEQUENCE [LARGE SCALE GENOMIC DNA]</scope>
    <source>
        <strain evidence="12 13">DH-20</strain>
    </source>
</reference>
<evidence type="ECO:0000256" key="6">
    <source>
        <dbReference type="ARBA" id="ARBA00023125"/>
    </source>
</evidence>
<dbReference type="PANTHER" id="PTHR47962">
    <property type="entry name" value="ATP-DEPENDENT HELICASE LHR-RELATED-RELATED"/>
    <property type="match status" value="1"/>
</dbReference>
<dbReference type="InterPro" id="IPR014001">
    <property type="entry name" value="Helicase_ATP-bd"/>
</dbReference>
<dbReference type="EMBL" id="JBBHLI010000002">
    <property type="protein sequence ID" value="MEK9500284.1"/>
    <property type="molecule type" value="Genomic_DNA"/>
</dbReference>
<comment type="caution">
    <text evidence="12">The sequence shown here is derived from an EMBL/GenBank/DDBJ whole genome shotgun (WGS) entry which is preliminary data.</text>
</comment>
<organism evidence="12 13">
    <name type="scientific">Gaopeijia maritima</name>
    <dbReference type="NCBI Taxonomy" id="3119007"/>
    <lineage>
        <taxon>Bacteria</taxon>
        <taxon>Pseudomonadati</taxon>
        <taxon>Gemmatimonadota</taxon>
        <taxon>Longimicrobiia</taxon>
        <taxon>Gaopeijiales</taxon>
        <taxon>Gaopeijiaceae</taxon>
        <taxon>Gaopeijia</taxon>
    </lineage>
</organism>
<dbReference type="Gene3D" id="3.40.50.300">
    <property type="entry name" value="P-loop containing nucleotide triphosphate hydrolases"/>
    <property type="match status" value="2"/>
</dbReference>
<evidence type="ECO:0000256" key="7">
    <source>
        <dbReference type="ARBA" id="ARBA00023204"/>
    </source>
</evidence>
<dbReference type="PANTHER" id="PTHR47962:SF3">
    <property type="entry name" value="LARGE ATP-DEPENDENT HELICASE-RELATED PROTEIN"/>
    <property type="match status" value="1"/>
</dbReference>
<keyword evidence="6" id="KW-0238">DNA-binding</keyword>
<evidence type="ECO:0000256" key="8">
    <source>
        <dbReference type="ARBA" id="ARBA00023235"/>
    </source>
</evidence>
<sequence length="820" mass="90136">MSAGVDALERWFAERGWRPFGFQREVWRAWSEGESGLLHVPTGLGKTVAAAGGPLGAAVEAPEDDASGLRLLWITPLRALARDTETALSELTAGLGLDWRVERRTGDTAAALKRRQKTHPPEVLITTPESLSLLLTETRHPRIFAALDTVVVDEWHELLGSKRGVQCELGLARLRTLRPDLRTWGLSATLQNLHEAQNTLLGPGAGGRLVGAGDDVPSGAIELRTVLPDPAGPDRFPWAGHLGLRLLEPVLAELDAPGTALLFTNTRSQAELWHRAIVEARPDWADDVLLHHGSLAREARTAAEERLRLGTARCVVCTSTLDLGVDFSPVDRVIQVGSPKGVARLLQRAGRSGHRPGGVRRIVCVPTHALEIVEFAAARTSIEAGSVEPRHPLVGALDVLCQHLVTRALGGGFTRAEIAAEVRSTRAYRDLADSALDWCLDFVTRGGATLEAYPRYHRVVRAGDRFVVESRSVARRHRMSVGTITDDGQMQVRFLKGGRLGRVEERFVSRLSPGDRFLFAGRELELVRTRDMVAWVRLAKGRKARRPVPRWAGGRMPLSTHLAEAVAAALSGSGSQHTPEMAAVAPLLEVQARWSRLPGHAHLLGERHRTREGHHLFLFPFLGRAAHEGLAALVAWRLSQRAPRTASVSANDYGFEIVSPDPLPDDPGEWVPLWSPDRLIDDLHACMNATELARRRFRDVARVSGLVFQGPPGRPKSARQLQASAGLIYDVLARWDPENLLLQQAHREVLDHELEVRRLREGLERMTALPPVFTTPPRLTPLAFPIWAERMQAQVSTESWVDRVRRVAGRLEKAAGTAGA</sequence>
<protein>
    <submittedName>
        <fullName evidence="12">Ligase-associated DNA damage response DEXH box helicase</fullName>
    </submittedName>
</protein>
<keyword evidence="4" id="KW-0347">Helicase</keyword>
<dbReference type="GO" id="GO:0016874">
    <property type="term" value="F:ligase activity"/>
    <property type="evidence" value="ECO:0007669"/>
    <property type="project" value="UniProtKB-KW"/>
</dbReference>
<keyword evidence="5" id="KW-0067">ATP-binding</keyword>
<evidence type="ECO:0000259" key="11">
    <source>
        <dbReference type="PROSITE" id="PS51194"/>
    </source>
</evidence>
<dbReference type="InterPro" id="IPR017170">
    <property type="entry name" value="Lhr-like"/>
</dbReference>
<dbReference type="Pfam" id="PF19306">
    <property type="entry name" value="WHD_Lhr"/>
    <property type="match status" value="1"/>
</dbReference>
<feature type="domain" description="Helicase C-terminal" evidence="11">
    <location>
        <begin position="246"/>
        <end position="393"/>
    </location>
</feature>
<dbReference type="RefSeq" id="WP_405284909.1">
    <property type="nucleotide sequence ID" value="NZ_CP144380.1"/>
</dbReference>
<evidence type="ECO:0000256" key="5">
    <source>
        <dbReference type="ARBA" id="ARBA00022840"/>
    </source>
</evidence>
<proteinExistence type="inferred from homology"/>
<comment type="similarity">
    <text evidence="9">Belongs to the Lhr helicase family. Lhr-Core subfamily.</text>
</comment>
<evidence type="ECO:0000313" key="13">
    <source>
        <dbReference type="Proteomes" id="UP001484239"/>
    </source>
</evidence>
<keyword evidence="1" id="KW-0547">Nucleotide-binding</keyword>
<keyword evidence="7" id="KW-0234">DNA repair</keyword>
<keyword evidence="3" id="KW-0378">Hydrolase</keyword>
<dbReference type="SMART" id="SM00487">
    <property type="entry name" value="DEXDc"/>
    <property type="match status" value="1"/>
</dbReference>
<dbReference type="Pfam" id="PF08494">
    <property type="entry name" value="DEAD_assoc"/>
    <property type="match status" value="1"/>
</dbReference>
<evidence type="ECO:0000256" key="2">
    <source>
        <dbReference type="ARBA" id="ARBA00022763"/>
    </source>
</evidence>
<name>A0ABU9E850_9BACT</name>
<dbReference type="PROSITE" id="PS51194">
    <property type="entry name" value="HELICASE_CTER"/>
    <property type="match status" value="1"/>
</dbReference>
<gene>
    <name evidence="12" type="ORF">WI372_04785</name>
</gene>
<dbReference type="InterPro" id="IPR013701">
    <property type="entry name" value="Lhr-like_DEAD/DEAH_assoc"/>
</dbReference>
<dbReference type="SUPFAM" id="SSF52540">
    <property type="entry name" value="P-loop containing nucleoside triphosphate hydrolases"/>
    <property type="match status" value="1"/>
</dbReference>
<dbReference type="InterPro" id="IPR011545">
    <property type="entry name" value="DEAD/DEAH_box_helicase_dom"/>
</dbReference>
<evidence type="ECO:0000313" key="12">
    <source>
        <dbReference type="EMBL" id="MEK9500284.1"/>
    </source>
</evidence>